<organism evidence="1 2">
    <name type="scientific">Melipona bicolor</name>
    <dbReference type="NCBI Taxonomy" id="60889"/>
    <lineage>
        <taxon>Eukaryota</taxon>
        <taxon>Metazoa</taxon>
        <taxon>Ecdysozoa</taxon>
        <taxon>Arthropoda</taxon>
        <taxon>Hexapoda</taxon>
        <taxon>Insecta</taxon>
        <taxon>Pterygota</taxon>
        <taxon>Neoptera</taxon>
        <taxon>Endopterygota</taxon>
        <taxon>Hymenoptera</taxon>
        <taxon>Apocrita</taxon>
        <taxon>Aculeata</taxon>
        <taxon>Apoidea</taxon>
        <taxon>Anthophila</taxon>
        <taxon>Apidae</taxon>
        <taxon>Melipona</taxon>
    </lineage>
</organism>
<proteinExistence type="predicted"/>
<gene>
    <name evidence="1" type="ORF">K0M31_004742</name>
</gene>
<dbReference type="AlphaFoldDB" id="A0AA40KN12"/>
<name>A0AA40KN12_9HYME</name>
<evidence type="ECO:0000313" key="1">
    <source>
        <dbReference type="EMBL" id="KAK1126101.1"/>
    </source>
</evidence>
<evidence type="ECO:0000313" key="2">
    <source>
        <dbReference type="Proteomes" id="UP001177670"/>
    </source>
</evidence>
<accession>A0AA40KN12</accession>
<sequence>TPSISLYTFKKPLRVQRDVWANSVRLTVSISAEVSASKSLEILRSPRKTAGIGPFDSASVERNDAFRRFQTRQLRFPSTGLIATAANSPSASLVNASPVRGTWITFKRDRDYLTRG</sequence>
<feature type="non-terminal residue" evidence="1">
    <location>
        <position position="1"/>
    </location>
</feature>
<dbReference type="Proteomes" id="UP001177670">
    <property type="component" value="Unassembled WGS sequence"/>
</dbReference>
<reference evidence="1" key="1">
    <citation type="submission" date="2021-10" db="EMBL/GenBank/DDBJ databases">
        <title>Melipona bicolor Genome sequencing and assembly.</title>
        <authorList>
            <person name="Araujo N.S."/>
            <person name="Arias M.C."/>
        </authorList>
    </citation>
    <scope>NUCLEOTIDE SEQUENCE</scope>
    <source>
        <strain evidence="1">USP_2M_L1-L4_2017</strain>
        <tissue evidence="1">Whole body</tissue>
    </source>
</reference>
<protein>
    <submittedName>
        <fullName evidence="1">Uncharacterized protein</fullName>
    </submittedName>
</protein>
<keyword evidence="2" id="KW-1185">Reference proteome</keyword>
<dbReference type="EMBL" id="JAHYIQ010000014">
    <property type="protein sequence ID" value="KAK1126101.1"/>
    <property type="molecule type" value="Genomic_DNA"/>
</dbReference>
<comment type="caution">
    <text evidence="1">The sequence shown here is derived from an EMBL/GenBank/DDBJ whole genome shotgun (WGS) entry which is preliminary data.</text>
</comment>